<sequence>MIFASAETIPIINPEITKRLENNLGLAFINQKEQQGNICFALSEEVRSEFKETFTAKDVFSFIYALIHSSIYREKQKGIFPADLLDITNQEKFWKLSHLGRDLRKIHFLDNDLIDQNGIQFPIDGDNIVKEIKFEKSTKSVLFSNSAPEVMNYPNENLGKIYINKNQYFDNVPEEVWNFCISDFLPAQKFLNERKEQELTHEDISQYQKIISALTETVLIIKKIDKLVI</sequence>
<accession>A0A3E0EUY0</accession>
<comment type="caution">
    <text evidence="2">The sequence shown here is derived from an EMBL/GenBank/DDBJ whole genome shotgun (WGS) entry which is preliminary data.</text>
</comment>
<reference evidence="2 3" key="1">
    <citation type="submission" date="2018-08" db="EMBL/GenBank/DDBJ databases">
        <title>Genomic Encyclopedia of Archaeal and Bacterial Type Strains, Phase II (KMG-II): from individual species to whole genera.</title>
        <authorList>
            <person name="Goeker M."/>
        </authorList>
    </citation>
    <scope>NUCLEOTIDE SEQUENCE [LARGE SCALE GENOMIC DNA]</scope>
    <source>
        <strain evidence="2 3">DSM 100880</strain>
    </source>
</reference>
<dbReference type="AlphaFoldDB" id="A0A3E0EUY0"/>
<evidence type="ECO:0000313" key="3">
    <source>
        <dbReference type="Proteomes" id="UP000257136"/>
    </source>
</evidence>
<name>A0A3E0EUY0_9FLAO</name>
<evidence type="ECO:0000259" key="1">
    <source>
        <dbReference type="Pfam" id="PF18135"/>
    </source>
</evidence>
<organism evidence="2 3">
    <name type="scientific">Flavobacterium aquicola</name>
    <dbReference type="NCBI Taxonomy" id="1682742"/>
    <lineage>
        <taxon>Bacteria</taxon>
        <taxon>Pseudomonadati</taxon>
        <taxon>Bacteroidota</taxon>
        <taxon>Flavobacteriia</taxon>
        <taxon>Flavobacteriales</taxon>
        <taxon>Flavobacteriaceae</taxon>
        <taxon>Flavobacterium</taxon>
    </lineage>
</organism>
<dbReference type="InterPro" id="IPR041635">
    <property type="entry name" value="Type_ISP_LLaBIII_C"/>
</dbReference>
<keyword evidence="3" id="KW-1185">Reference proteome</keyword>
<protein>
    <recommendedName>
        <fullName evidence="1">Type ISP restriction-modification enzyme LLaBIII C-terminal specificity domain-containing protein</fullName>
    </recommendedName>
</protein>
<feature type="domain" description="Type ISP restriction-modification enzyme LLaBIII C-terminal specificity" evidence="1">
    <location>
        <begin position="27"/>
        <end position="221"/>
    </location>
</feature>
<dbReference type="Pfam" id="PF18135">
    <property type="entry name" value="Type_ISP_C"/>
    <property type="match status" value="1"/>
</dbReference>
<dbReference type="EMBL" id="QUNI01000001">
    <property type="protein sequence ID" value="REH01939.1"/>
    <property type="molecule type" value="Genomic_DNA"/>
</dbReference>
<evidence type="ECO:0000313" key="2">
    <source>
        <dbReference type="EMBL" id="REH01939.1"/>
    </source>
</evidence>
<proteinExistence type="predicted"/>
<dbReference type="Proteomes" id="UP000257136">
    <property type="component" value="Unassembled WGS sequence"/>
</dbReference>
<gene>
    <name evidence="2" type="ORF">C8P67_101424</name>
</gene>